<evidence type="ECO:0000256" key="1">
    <source>
        <dbReference type="ARBA" id="ARBA00022729"/>
    </source>
</evidence>
<dbReference type="GO" id="GO:0043165">
    <property type="term" value="P:Gram-negative-bacterium-type cell outer membrane assembly"/>
    <property type="evidence" value="ECO:0007669"/>
    <property type="project" value="UniProtKB-UniRule"/>
</dbReference>
<protein>
    <recommendedName>
        <fullName evidence="4">Outer membrane protein assembly factor BamB</fullName>
    </recommendedName>
</protein>
<feature type="chain" id="PRO_5041498105" description="Outer membrane protein assembly factor BamB" evidence="4">
    <location>
        <begin position="24"/>
        <end position="418"/>
    </location>
</feature>
<name>A0AA48HQK0_9ALTE</name>
<comment type="subunit">
    <text evidence="4">Part of the Bam complex.</text>
</comment>
<dbReference type="RefSeq" id="WP_338293938.1">
    <property type="nucleotide sequence ID" value="NZ_AP027272.1"/>
</dbReference>
<keyword evidence="1 4" id="KW-0732">Signal</keyword>
<keyword evidence="7" id="KW-1185">Reference proteome</keyword>
<comment type="similarity">
    <text evidence="4">Belongs to the BamB family.</text>
</comment>
<evidence type="ECO:0000313" key="6">
    <source>
        <dbReference type="EMBL" id="BDX07837.1"/>
    </source>
</evidence>
<dbReference type="PANTHER" id="PTHR34512">
    <property type="entry name" value="CELL SURFACE PROTEIN"/>
    <property type="match status" value="1"/>
</dbReference>
<dbReference type="SUPFAM" id="SSF50998">
    <property type="entry name" value="Quinoprotein alcohol dehydrogenase-like"/>
    <property type="match status" value="1"/>
</dbReference>
<dbReference type="InterPro" id="IPR017687">
    <property type="entry name" value="BamB"/>
</dbReference>
<dbReference type="KEGG" id="pmaw:MACH26_33580"/>
<gene>
    <name evidence="4 6" type="primary">bamB</name>
    <name evidence="6" type="ORF">MACH26_33580</name>
</gene>
<evidence type="ECO:0000256" key="2">
    <source>
        <dbReference type="ARBA" id="ARBA00023136"/>
    </source>
</evidence>
<dbReference type="GO" id="GO:0009279">
    <property type="term" value="C:cell outer membrane"/>
    <property type="evidence" value="ECO:0007669"/>
    <property type="project" value="UniProtKB-SubCell"/>
</dbReference>
<dbReference type="NCBIfam" id="TIGR03300">
    <property type="entry name" value="assembly_YfgL"/>
    <property type="match status" value="1"/>
</dbReference>
<keyword evidence="3 4" id="KW-0998">Cell outer membrane</keyword>
<organism evidence="6 7">
    <name type="scientific">Planctobacterium marinum</name>
    <dbReference type="NCBI Taxonomy" id="1631968"/>
    <lineage>
        <taxon>Bacteria</taxon>
        <taxon>Pseudomonadati</taxon>
        <taxon>Pseudomonadota</taxon>
        <taxon>Gammaproteobacteria</taxon>
        <taxon>Alteromonadales</taxon>
        <taxon>Alteromonadaceae</taxon>
        <taxon>Planctobacterium</taxon>
    </lineage>
</organism>
<comment type="function">
    <text evidence="4">Part of the outer membrane protein assembly complex, which is involved in assembly and insertion of beta-barrel proteins into the outer membrane.</text>
</comment>
<dbReference type="Pfam" id="PF13360">
    <property type="entry name" value="PQQ_2"/>
    <property type="match status" value="1"/>
</dbReference>
<dbReference type="InterPro" id="IPR018391">
    <property type="entry name" value="PQQ_b-propeller_rpt"/>
</dbReference>
<evidence type="ECO:0000256" key="4">
    <source>
        <dbReference type="HAMAP-Rule" id="MF_00923"/>
    </source>
</evidence>
<keyword evidence="2 4" id="KW-0472">Membrane</keyword>
<dbReference type="SMART" id="SM00564">
    <property type="entry name" value="PQQ"/>
    <property type="match status" value="7"/>
</dbReference>
<comment type="subcellular location">
    <subcellularLocation>
        <location evidence="4">Cell outer membrane</location>
    </subcellularLocation>
</comment>
<dbReference type="InterPro" id="IPR011047">
    <property type="entry name" value="Quinoprotein_ADH-like_sf"/>
</dbReference>
<dbReference type="Proteomes" id="UP001333710">
    <property type="component" value="Chromosome"/>
</dbReference>
<dbReference type="InterPro" id="IPR015943">
    <property type="entry name" value="WD40/YVTN_repeat-like_dom_sf"/>
</dbReference>
<dbReference type="PANTHER" id="PTHR34512:SF30">
    <property type="entry name" value="OUTER MEMBRANE PROTEIN ASSEMBLY FACTOR BAMB"/>
    <property type="match status" value="1"/>
</dbReference>
<feature type="domain" description="Pyrrolo-quinoline quinone repeat" evidence="5">
    <location>
        <begin position="89"/>
        <end position="340"/>
    </location>
</feature>
<dbReference type="InterPro" id="IPR002372">
    <property type="entry name" value="PQQ_rpt_dom"/>
</dbReference>
<dbReference type="HAMAP" id="MF_00923">
    <property type="entry name" value="OM_assembly_BamB"/>
    <property type="match status" value="1"/>
</dbReference>
<feature type="signal peptide" evidence="4">
    <location>
        <begin position="1"/>
        <end position="23"/>
    </location>
</feature>
<dbReference type="GO" id="GO:0051205">
    <property type="term" value="P:protein insertion into membrane"/>
    <property type="evidence" value="ECO:0007669"/>
    <property type="project" value="UniProtKB-UniRule"/>
</dbReference>
<evidence type="ECO:0000259" key="5">
    <source>
        <dbReference type="Pfam" id="PF13360"/>
    </source>
</evidence>
<evidence type="ECO:0000313" key="7">
    <source>
        <dbReference type="Proteomes" id="UP001333710"/>
    </source>
</evidence>
<reference evidence="6" key="1">
    <citation type="submission" date="2023-01" db="EMBL/GenBank/DDBJ databases">
        <title>Complete genome sequence of Planctobacterium marinum strain Dej080120_11.</title>
        <authorList>
            <person name="Ueki S."/>
            <person name="Maruyama F."/>
        </authorList>
    </citation>
    <scope>NUCLEOTIDE SEQUENCE</scope>
    <source>
        <strain evidence="6">Dej080120_11</strain>
    </source>
</reference>
<proteinExistence type="inferred from homology"/>
<dbReference type="NCBIfam" id="NF008351">
    <property type="entry name" value="PRK11138.1"/>
    <property type="match status" value="1"/>
</dbReference>
<dbReference type="Gene3D" id="2.130.10.10">
    <property type="entry name" value="YVTN repeat-like/Quinoprotein amine dehydrogenase"/>
    <property type="match status" value="1"/>
</dbReference>
<evidence type="ECO:0000256" key="3">
    <source>
        <dbReference type="ARBA" id="ARBA00023237"/>
    </source>
</evidence>
<accession>A0AA48HQK0</accession>
<sequence precursor="true">MTLSKFLSRGALLIVLLNLTACSMIPTWMDPTTWFEDEEEAEVRVLKPINAQFQPEVVWDETVGDGVESYFSRLTPVVAYDKVFAASRQGVVKAFDKVSGNEIWKTDLADYRDEGMLSSVTQFWSDGVSARLSGGITAAYQRIYFGSENGLVFAIDVDSGKVVWQSKVKGEVLAAPAVNEGVVVVNTAAGIMHALDAETGEERWIYESEVPALSLRGVAPATIANGAAIAGTASGKVAVVRLENGQVLWEQTVAAPSGATELERIVDIDSETIVFGGIVYVVSYNGTLAAVELRSGRVLWKREYRSYRRMTIDGNNLFVVDDKSQVYALDRRNGIERWSQSALRDRELTSAAPVSGYVVVGDKYGFLHWLDKSTGDLVARLNFGGDDEDNSVYVEPVVDGNTLYAITREGDIAAITTP</sequence>
<dbReference type="AlphaFoldDB" id="A0AA48HQK0"/>
<dbReference type="EMBL" id="AP027272">
    <property type="protein sequence ID" value="BDX07837.1"/>
    <property type="molecule type" value="Genomic_DNA"/>
</dbReference>